<dbReference type="SUPFAM" id="SSF53686">
    <property type="entry name" value="Tryptophan synthase beta subunit-like PLP-dependent enzymes"/>
    <property type="match status" value="1"/>
</dbReference>
<protein>
    <submittedName>
        <fullName evidence="5">Diaminopropionate ammonia-lyase</fullName>
    </submittedName>
</protein>
<dbReference type="Pfam" id="PF00291">
    <property type="entry name" value="PALP"/>
    <property type="match status" value="1"/>
</dbReference>
<evidence type="ECO:0000256" key="3">
    <source>
        <dbReference type="SAM" id="MobiDB-lite"/>
    </source>
</evidence>
<evidence type="ECO:0000313" key="5">
    <source>
        <dbReference type="EMBL" id="GLR52459.1"/>
    </source>
</evidence>
<evidence type="ECO:0000256" key="1">
    <source>
        <dbReference type="ARBA" id="ARBA00001933"/>
    </source>
</evidence>
<dbReference type="Proteomes" id="UP001156702">
    <property type="component" value="Unassembled WGS sequence"/>
</dbReference>
<reference evidence="6" key="1">
    <citation type="journal article" date="2019" name="Int. J. Syst. Evol. Microbiol.">
        <title>The Global Catalogue of Microorganisms (GCM) 10K type strain sequencing project: providing services to taxonomists for standard genome sequencing and annotation.</title>
        <authorList>
            <consortium name="The Broad Institute Genomics Platform"/>
            <consortium name="The Broad Institute Genome Sequencing Center for Infectious Disease"/>
            <person name="Wu L."/>
            <person name="Ma J."/>
        </authorList>
    </citation>
    <scope>NUCLEOTIDE SEQUENCE [LARGE SCALE GENOMIC DNA]</scope>
    <source>
        <strain evidence="6">NBRC 102122</strain>
    </source>
</reference>
<feature type="domain" description="Tryptophan synthase beta chain-like PALP" evidence="4">
    <location>
        <begin position="53"/>
        <end position="362"/>
    </location>
</feature>
<name>A0ABQ5ZL23_9HYPH</name>
<keyword evidence="6" id="KW-1185">Reference proteome</keyword>
<keyword evidence="2" id="KW-0663">Pyridoxal phosphate</keyword>
<organism evidence="5 6">
    <name type="scientific">Shinella yambaruensis</name>
    <dbReference type="NCBI Taxonomy" id="415996"/>
    <lineage>
        <taxon>Bacteria</taxon>
        <taxon>Pseudomonadati</taxon>
        <taxon>Pseudomonadota</taxon>
        <taxon>Alphaproteobacteria</taxon>
        <taxon>Hyphomicrobiales</taxon>
        <taxon>Rhizobiaceae</taxon>
        <taxon>Shinella</taxon>
    </lineage>
</organism>
<dbReference type="Gene3D" id="3.40.50.1100">
    <property type="match status" value="2"/>
</dbReference>
<dbReference type="NCBIfam" id="NF006058">
    <property type="entry name" value="PRK08206.1"/>
    <property type="match status" value="1"/>
</dbReference>
<evidence type="ECO:0000259" key="4">
    <source>
        <dbReference type="Pfam" id="PF00291"/>
    </source>
</evidence>
<dbReference type="InterPro" id="IPR036052">
    <property type="entry name" value="TrpB-like_PALP_sf"/>
</dbReference>
<evidence type="ECO:0000256" key="2">
    <source>
        <dbReference type="ARBA" id="ARBA00022898"/>
    </source>
</evidence>
<dbReference type="PANTHER" id="PTHR42937:SF1">
    <property type="entry name" value="DIAMINOPROPIONATE AMMONIA-LYASE"/>
    <property type="match status" value="1"/>
</dbReference>
<evidence type="ECO:0000313" key="6">
    <source>
        <dbReference type="Proteomes" id="UP001156702"/>
    </source>
</evidence>
<accession>A0ABQ5ZL23</accession>
<sequence>MNANLERNAMTNPYLPNTLETHGQPLTSQDAGTLSPEAADRVAKVLALRENSAATPLRALPGLAGELGLTSLHLKDEGFRLGLGSFKALGGAYALMILVQEEASRRLGRAVKVEELLSAEVRAVAESMTFACATDGNHGRSVAQGAQLMGARAVIFVHAGVSEGRIEAIARFGAEMVRVTGNYDDSVAEAARVSTERGWTVLSDTSWPGYEHIPGLVAQGYTAMVREILAVLEEPPTHVFLQAGVGGFAAAVAGHLAMVLGDRRPHVTVVEPARAACLYESAKQGRPVKVDESQSTVMAMLECYEPSLVAFRILERVADGFMTVDEDIAVEVMRRLANPLAGDPAVVAGESGGAGLAGLLTVLKDPGAAAAIGLGPEARALVINTEGATDPALYREIVGKDPETVLKENAA</sequence>
<dbReference type="EMBL" id="BSOP01000030">
    <property type="protein sequence ID" value="GLR52459.1"/>
    <property type="molecule type" value="Genomic_DNA"/>
</dbReference>
<dbReference type="InterPro" id="IPR010081">
    <property type="entry name" value="DiNH2opropionate_NH3_lyase"/>
</dbReference>
<comment type="caution">
    <text evidence="5">The sequence shown here is derived from an EMBL/GenBank/DDBJ whole genome shotgun (WGS) entry which is preliminary data.</text>
</comment>
<dbReference type="InterPro" id="IPR001926">
    <property type="entry name" value="TrpB-like_PALP"/>
</dbReference>
<comment type="cofactor">
    <cofactor evidence="1">
        <name>pyridoxal 5'-phosphate</name>
        <dbReference type="ChEBI" id="CHEBI:597326"/>
    </cofactor>
</comment>
<dbReference type="PANTHER" id="PTHR42937">
    <property type="match status" value="1"/>
</dbReference>
<dbReference type="NCBIfam" id="TIGR01747">
    <property type="entry name" value="diampropi_NH3ly"/>
    <property type="match status" value="1"/>
</dbReference>
<gene>
    <name evidence="5" type="ORF">GCM10007923_36730</name>
</gene>
<proteinExistence type="predicted"/>
<feature type="region of interest" description="Disordered" evidence="3">
    <location>
        <begin position="1"/>
        <end position="32"/>
    </location>
</feature>